<keyword evidence="7" id="KW-1185">Reference proteome</keyword>
<dbReference type="PANTHER" id="PTHR30246:SF1">
    <property type="entry name" value="2-DEHYDRO-3-DEOXY-6-PHOSPHOGALACTONATE ALDOLASE-RELATED"/>
    <property type="match status" value="1"/>
</dbReference>
<comment type="subunit">
    <text evidence="3">Homotrimer.</text>
</comment>
<dbReference type="NCBIfam" id="NF005119">
    <property type="entry name" value="PRK06552.1"/>
    <property type="match status" value="1"/>
</dbReference>
<keyword evidence="5" id="KW-0119">Carbohydrate metabolism</keyword>
<dbReference type="RefSeq" id="WP_206968018.1">
    <property type="nucleotide sequence ID" value="NZ_JAFLVX010000035.1"/>
</dbReference>
<protein>
    <submittedName>
        <fullName evidence="6">Bifunctional 2-keto-4-hydroxyglutarate aldolase/2-keto-3-deoxy-6-phosphogluconate aldolase</fullName>
        <ecNumber evidence="6">4.1.2.14</ecNumber>
        <ecNumber evidence="6">4.1.3.16</ecNumber>
    </submittedName>
</protein>
<keyword evidence="4 6" id="KW-0456">Lyase</keyword>
<comment type="caution">
    <text evidence="6">The sequence shown here is derived from an EMBL/GenBank/DDBJ whole genome shotgun (WGS) entry which is preliminary data.</text>
</comment>
<evidence type="ECO:0000256" key="4">
    <source>
        <dbReference type="ARBA" id="ARBA00023239"/>
    </source>
</evidence>
<evidence type="ECO:0000313" key="7">
    <source>
        <dbReference type="Proteomes" id="UP000664857"/>
    </source>
</evidence>
<dbReference type="InterPro" id="IPR000887">
    <property type="entry name" value="Aldlse_KDPG_KHG"/>
</dbReference>
<evidence type="ECO:0000313" key="6">
    <source>
        <dbReference type="EMBL" id="MBO0477752.1"/>
    </source>
</evidence>
<name>A0ABS3HX37_9ENTE</name>
<dbReference type="Gene3D" id="3.20.20.70">
    <property type="entry name" value="Aldolase class I"/>
    <property type="match status" value="1"/>
</dbReference>
<accession>A0ABS3HX37</accession>
<comment type="pathway">
    <text evidence="1">Carbohydrate acid metabolism.</text>
</comment>
<organism evidence="6 7">
    <name type="scientific">Candidatus Vagococcus giribetii</name>
    <dbReference type="NCBI Taxonomy" id="2230876"/>
    <lineage>
        <taxon>Bacteria</taxon>
        <taxon>Bacillati</taxon>
        <taxon>Bacillota</taxon>
        <taxon>Bacilli</taxon>
        <taxon>Lactobacillales</taxon>
        <taxon>Enterococcaceae</taxon>
        <taxon>Vagococcus</taxon>
    </lineage>
</organism>
<evidence type="ECO:0000256" key="1">
    <source>
        <dbReference type="ARBA" id="ARBA00004761"/>
    </source>
</evidence>
<evidence type="ECO:0000256" key="5">
    <source>
        <dbReference type="ARBA" id="ARBA00023277"/>
    </source>
</evidence>
<dbReference type="SUPFAM" id="SSF51569">
    <property type="entry name" value="Aldolase"/>
    <property type="match status" value="1"/>
</dbReference>
<dbReference type="Proteomes" id="UP000664857">
    <property type="component" value="Unassembled WGS sequence"/>
</dbReference>
<gene>
    <name evidence="6" type="ORF">DOK76_11765</name>
</gene>
<sequence>MKKVKTLSMLEENGLVAVIRGNSKLEGIELSKAVVTGGITSIEVAYTTPEASGVISVLKEMYQDNPTVVIGAGTVLDEVTARLSILAGADFVVSPSFDIEVAQLCNLYQVPYMPGCMTITEINTALQAGVDIIKVFPGDIVGSQFIKNIKGPLPHVNLMPTGGVNLENMADWFEKGVIAVGIGGNLTVGMTPGDYRPVISNSEKYVAKLNEIRGK</sequence>
<proteinExistence type="inferred from homology"/>
<dbReference type="GO" id="GO:0008700">
    <property type="term" value="F:(R,S)-4-hydroxy-2-oxoglutarate aldolase activity"/>
    <property type="evidence" value="ECO:0007669"/>
    <property type="project" value="UniProtKB-EC"/>
</dbReference>
<evidence type="ECO:0000256" key="2">
    <source>
        <dbReference type="ARBA" id="ARBA00006906"/>
    </source>
</evidence>
<dbReference type="NCBIfam" id="TIGR01182">
    <property type="entry name" value="eda"/>
    <property type="match status" value="1"/>
</dbReference>
<dbReference type="Pfam" id="PF01081">
    <property type="entry name" value="Aldolase"/>
    <property type="match status" value="1"/>
</dbReference>
<dbReference type="PANTHER" id="PTHR30246">
    <property type="entry name" value="2-KETO-3-DEOXY-6-PHOSPHOGLUCONATE ALDOLASE"/>
    <property type="match status" value="1"/>
</dbReference>
<dbReference type="EC" id="4.1.2.14" evidence="6"/>
<dbReference type="InterPro" id="IPR013785">
    <property type="entry name" value="Aldolase_TIM"/>
</dbReference>
<dbReference type="GO" id="GO:0008675">
    <property type="term" value="F:2-dehydro-3-deoxy-phosphogluconate aldolase activity"/>
    <property type="evidence" value="ECO:0007669"/>
    <property type="project" value="UniProtKB-EC"/>
</dbReference>
<dbReference type="CDD" id="cd00452">
    <property type="entry name" value="KDPG_aldolase"/>
    <property type="match status" value="1"/>
</dbReference>
<reference evidence="6 7" key="1">
    <citation type="submission" date="2021-03" db="EMBL/GenBank/DDBJ databases">
        <title>Enterococcal diversity collection.</title>
        <authorList>
            <person name="Gilmore M.S."/>
            <person name="Schwartzman J."/>
            <person name="Van Tyne D."/>
            <person name="Martin M."/>
            <person name="Earl A.M."/>
            <person name="Manson A.L."/>
            <person name="Straub T."/>
            <person name="Salamzade R."/>
            <person name="Saavedra J."/>
            <person name="Lebreton F."/>
            <person name="Prichula J."/>
            <person name="Schaufler K."/>
            <person name="Gaca A."/>
            <person name="Sgardioli B."/>
            <person name="Wagenaar J."/>
            <person name="Strong T."/>
        </authorList>
    </citation>
    <scope>NUCLEOTIDE SEQUENCE [LARGE SCALE GENOMIC DNA]</scope>
    <source>
        <strain evidence="6 7">DIV0080</strain>
    </source>
</reference>
<dbReference type="EC" id="4.1.3.16" evidence="6"/>
<dbReference type="EMBL" id="JAFLVX010000035">
    <property type="protein sequence ID" value="MBO0477752.1"/>
    <property type="molecule type" value="Genomic_DNA"/>
</dbReference>
<comment type="similarity">
    <text evidence="2">Belongs to the KHG/KDPG aldolase family.</text>
</comment>
<evidence type="ECO:0000256" key="3">
    <source>
        <dbReference type="ARBA" id="ARBA00011233"/>
    </source>
</evidence>